<organism evidence="1 2">
    <name type="scientific">Gossypium hirsutum</name>
    <name type="common">Upland cotton</name>
    <name type="synonym">Gossypium mexicanum</name>
    <dbReference type="NCBI Taxonomy" id="3635"/>
    <lineage>
        <taxon>Eukaryota</taxon>
        <taxon>Viridiplantae</taxon>
        <taxon>Streptophyta</taxon>
        <taxon>Embryophyta</taxon>
        <taxon>Tracheophyta</taxon>
        <taxon>Spermatophyta</taxon>
        <taxon>Magnoliopsida</taxon>
        <taxon>eudicotyledons</taxon>
        <taxon>Gunneridae</taxon>
        <taxon>Pentapetalae</taxon>
        <taxon>rosids</taxon>
        <taxon>malvids</taxon>
        <taxon>Malvales</taxon>
        <taxon>Malvaceae</taxon>
        <taxon>Malvoideae</taxon>
        <taxon>Gossypium</taxon>
    </lineage>
</organism>
<dbReference type="AlphaFoldDB" id="A0A1U8JKF8"/>
<reference evidence="2" key="2">
    <citation type="submission" date="2025-08" db="UniProtKB">
        <authorList>
            <consortium name="RefSeq"/>
        </authorList>
    </citation>
    <scope>IDENTIFICATION</scope>
</reference>
<evidence type="ECO:0000313" key="1">
    <source>
        <dbReference type="Proteomes" id="UP000818029"/>
    </source>
</evidence>
<dbReference type="RefSeq" id="XP_016690775.1">
    <property type="nucleotide sequence ID" value="XM_016835286.1"/>
</dbReference>
<evidence type="ECO:0000313" key="2">
    <source>
        <dbReference type="RefSeq" id="XP_016690775.1"/>
    </source>
</evidence>
<dbReference type="Gene3D" id="2.40.70.10">
    <property type="entry name" value="Acid Proteases"/>
    <property type="match status" value="1"/>
</dbReference>
<accession>A0A1U8JKF8</accession>
<evidence type="ECO:0008006" key="3">
    <source>
        <dbReference type="Google" id="ProtNLM"/>
    </source>
</evidence>
<dbReference type="PANTHER" id="PTHR33067">
    <property type="entry name" value="RNA-DIRECTED DNA POLYMERASE-RELATED"/>
    <property type="match status" value="1"/>
</dbReference>
<proteinExistence type="predicted"/>
<gene>
    <name evidence="2" type="primary">LOC107908000</name>
</gene>
<keyword evidence="1" id="KW-1185">Reference proteome</keyword>
<reference evidence="1" key="1">
    <citation type="journal article" date="2020" name="Nat. Genet.">
        <title>Genomic diversifications of five Gossypium allopolyploid species and their impact on cotton improvement.</title>
        <authorList>
            <person name="Chen Z.J."/>
            <person name="Sreedasyam A."/>
            <person name="Ando A."/>
            <person name="Song Q."/>
            <person name="De Santiago L.M."/>
            <person name="Hulse-Kemp A.M."/>
            <person name="Ding M."/>
            <person name="Ye W."/>
            <person name="Kirkbride R.C."/>
            <person name="Jenkins J."/>
            <person name="Plott C."/>
            <person name="Lovell J."/>
            <person name="Lin Y.M."/>
            <person name="Vaughn R."/>
            <person name="Liu B."/>
            <person name="Simpson S."/>
            <person name="Scheffler B.E."/>
            <person name="Wen L."/>
            <person name="Saski C.A."/>
            <person name="Grover C.E."/>
            <person name="Hu G."/>
            <person name="Conover J.L."/>
            <person name="Carlson J.W."/>
            <person name="Shu S."/>
            <person name="Boston L.B."/>
            <person name="Williams M."/>
            <person name="Peterson D.G."/>
            <person name="McGee K."/>
            <person name="Jones D.C."/>
            <person name="Wendel J.F."/>
            <person name="Stelly D.M."/>
            <person name="Grimwood J."/>
            <person name="Schmutz J."/>
        </authorList>
    </citation>
    <scope>NUCLEOTIDE SEQUENCE [LARGE SCALE GENOMIC DNA]</scope>
    <source>
        <strain evidence="1">cv. TM-1</strain>
    </source>
</reference>
<name>A0A1U8JKF8_GOSHI</name>
<protein>
    <recommendedName>
        <fullName evidence="3">Aspartic peptidase DDI1-type domain-containing protein</fullName>
    </recommendedName>
</protein>
<dbReference type="KEGG" id="ghi:107908000"/>
<sequence>MPYEKIKKDILSKKRRLGEFKTVALTEGCTTILKKKLPPKLKDLGSFTIPCLIGNYYVGKALCDLGASINLMPMSVFRKLGIGKARPTTVTLQLADRSYVHSEGKIEDVLVRLDKFIFPADFVILECEVDKEKGQMHNNSDADSIQLKETYFTEESEELMETQQFENGCRRNFE</sequence>
<dbReference type="Proteomes" id="UP000818029">
    <property type="component" value="Chromosome D02"/>
</dbReference>
<dbReference type="PANTHER" id="PTHR33067:SF32">
    <property type="entry name" value="ASPARTIC PEPTIDASE DDI1-TYPE DOMAIN-CONTAINING PROTEIN"/>
    <property type="match status" value="1"/>
</dbReference>
<dbReference type="CDD" id="cd00303">
    <property type="entry name" value="retropepsin_like"/>
    <property type="match status" value="1"/>
</dbReference>
<dbReference type="InterPro" id="IPR021109">
    <property type="entry name" value="Peptidase_aspartic_dom_sf"/>
</dbReference>
<dbReference type="PaxDb" id="3635-A0A1U8JKF8"/>
<dbReference type="GeneID" id="107908000"/>